<evidence type="ECO:0000313" key="2">
    <source>
        <dbReference type="EMBL" id="RFU33023.1"/>
    </source>
</evidence>
<feature type="region of interest" description="Disordered" evidence="1">
    <location>
        <begin position="339"/>
        <end position="366"/>
    </location>
</feature>
<dbReference type="Pfam" id="PF07247">
    <property type="entry name" value="AATase"/>
    <property type="match status" value="1"/>
</dbReference>
<accession>A0A3E2HIN7</accession>
<dbReference type="OMA" id="WEVSNVG"/>
<comment type="caution">
    <text evidence="2">The sequence shown here is derived from an EMBL/GenBank/DDBJ whole genome shotgun (WGS) entry which is preliminary data.</text>
</comment>
<dbReference type="EMBL" id="NCSJ02000043">
    <property type="protein sequence ID" value="RFU33023.1"/>
    <property type="molecule type" value="Genomic_DNA"/>
</dbReference>
<evidence type="ECO:0000313" key="3">
    <source>
        <dbReference type="Proteomes" id="UP000258309"/>
    </source>
</evidence>
<feature type="compositionally biased region" description="Low complexity" evidence="1">
    <location>
        <begin position="344"/>
        <end position="365"/>
    </location>
</feature>
<organism evidence="2 3">
    <name type="scientific">Scytalidium lignicola</name>
    <name type="common">Hyphomycete</name>
    <dbReference type="NCBI Taxonomy" id="5539"/>
    <lineage>
        <taxon>Eukaryota</taxon>
        <taxon>Fungi</taxon>
        <taxon>Dikarya</taxon>
        <taxon>Ascomycota</taxon>
        <taxon>Pezizomycotina</taxon>
        <taxon>Leotiomycetes</taxon>
        <taxon>Leotiomycetes incertae sedis</taxon>
        <taxon>Scytalidium</taxon>
    </lineage>
</organism>
<dbReference type="PANTHER" id="PTHR28037">
    <property type="entry name" value="ALCOHOL O-ACETYLTRANSFERASE 1-RELATED"/>
    <property type="match status" value="1"/>
</dbReference>
<dbReference type="PANTHER" id="PTHR28037:SF1">
    <property type="entry name" value="ALCOHOL O-ACETYLTRANSFERASE 1-RELATED"/>
    <property type="match status" value="1"/>
</dbReference>
<proteinExistence type="predicted"/>
<dbReference type="InterPro" id="IPR052058">
    <property type="entry name" value="Alcohol_O-acetyltransferase"/>
</dbReference>
<feature type="non-terminal residue" evidence="2">
    <location>
        <position position="1"/>
    </location>
</feature>
<dbReference type="InterPro" id="IPR023213">
    <property type="entry name" value="CAT-like_dom_sf"/>
</dbReference>
<sequence>MVNILRPVGHLEKASTSRHSLGFYRSVANTATYSIPISALNDENSLPTILEAALAKVILRHPNLCCGILGEDTKSPAFARLDEIDVRKRIEYEKIQAITPKEYDGALMNLLAKQHSQLWPEIERLPPWKIVIFQPAKAVLDEGKKVLDVAFFYHHGIGDGMSGVAFHLSFLPALNAVTNDLQNSISTHNPIVTIPESLTLLPSVEDHISFTTSYAYLISKMWDAFRPSWLFPDRRPAPWTGGKVTFEGIESYKVHARLLTIPAPLLSPILNQCRKHHTTLTCLIHALTLASLAALLPSPQAIKTAIPYSLRPWSKTPRTEITVQVCNHPSHYEEETISALRKASTNPNPNSTSNSSSSPNSTPSNDLDSQIWTIASTLKSNLSADLATIPKDNLIGVLSYVSDWHKFYSAEVGLPRKSTFEVSNVGVLKPLTSFPAPFSASAAASSPAEGELTGKNEESNDNPAWTISRDIFTQCASVTGEALNLAVASVIDGPLAIGITWQDGVLDEELVQDVMKRLERMLVCIGEGEKISAGGVL</sequence>
<dbReference type="AlphaFoldDB" id="A0A3E2HIN7"/>
<name>A0A3E2HIN7_SCYLI</name>
<evidence type="ECO:0008006" key="4">
    <source>
        <dbReference type="Google" id="ProtNLM"/>
    </source>
</evidence>
<dbReference type="Gene3D" id="3.30.559.30">
    <property type="entry name" value="Nonribosomal peptide synthetase, condensation domain"/>
    <property type="match status" value="1"/>
</dbReference>
<dbReference type="STRING" id="5539.A0A3E2HIN7"/>
<dbReference type="OrthoDB" id="2150604at2759"/>
<dbReference type="Gene3D" id="3.30.559.10">
    <property type="entry name" value="Chloramphenicol acetyltransferase-like domain"/>
    <property type="match status" value="1"/>
</dbReference>
<gene>
    <name evidence="2" type="ORF">B7463_g3320</name>
</gene>
<keyword evidence="3" id="KW-1185">Reference proteome</keyword>
<dbReference type="Proteomes" id="UP000258309">
    <property type="component" value="Unassembled WGS sequence"/>
</dbReference>
<dbReference type="GO" id="GO:0008080">
    <property type="term" value="F:N-acetyltransferase activity"/>
    <property type="evidence" value="ECO:0007669"/>
    <property type="project" value="TreeGrafter"/>
</dbReference>
<dbReference type="InterPro" id="IPR010828">
    <property type="entry name" value="Atf2/Sli1-like"/>
</dbReference>
<reference evidence="2 3" key="1">
    <citation type="submission" date="2018-05" db="EMBL/GenBank/DDBJ databases">
        <title>Draft genome sequence of Scytalidium lignicola DSM 105466, a ubiquitous saprotrophic fungus.</title>
        <authorList>
            <person name="Buettner E."/>
            <person name="Gebauer A.M."/>
            <person name="Hofrichter M."/>
            <person name="Liers C."/>
            <person name="Kellner H."/>
        </authorList>
    </citation>
    <scope>NUCLEOTIDE SEQUENCE [LARGE SCALE GENOMIC DNA]</scope>
    <source>
        <strain evidence="2 3">DSM 105466</strain>
    </source>
</reference>
<evidence type="ECO:0000256" key="1">
    <source>
        <dbReference type="SAM" id="MobiDB-lite"/>
    </source>
</evidence>
<protein>
    <recommendedName>
        <fullName evidence="4">Alcohol acetyltransferase</fullName>
    </recommendedName>
</protein>
<feature type="non-terminal residue" evidence="2">
    <location>
        <position position="537"/>
    </location>
</feature>